<dbReference type="InterPro" id="IPR036116">
    <property type="entry name" value="FN3_sf"/>
</dbReference>
<dbReference type="PATRIC" id="fig|1229276.3.peg.2778"/>
<dbReference type="Proteomes" id="UP000031802">
    <property type="component" value="Unassembled WGS sequence"/>
</dbReference>
<dbReference type="AlphaFoldDB" id="A0A0B8T3A9"/>
<dbReference type="PROSITE" id="PS51257">
    <property type="entry name" value="PROKAR_LIPOPROTEIN"/>
    <property type="match status" value="1"/>
</dbReference>
<proteinExistence type="predicted"/>
<feature type="domain" description="Fibronectin type-III" evidence="1">
    <location>
        <begin position="340"/>
        <end position="441"/>
    </location>
</feature>
<evidence type="ECO:0000313" key="3">
    <source>
        <dbReference type="Proteomes" id="UP000031802"/>
    </source>
</evidence>
<dbReference type="PROSITE" id="PS50853">
    <property type="entry name" value="FN3"/>
    <property type="match status" value="2"/>
</dbReference>
<dbReference type="EMBL" id="JJMU01000049">
    <property type="protein sequence ID" value="KGE13508.1"/>
    <property type="molecule type" value="Genomic_DNA"/>
</dbReference>
<evidence type="ECO:0000259" key="1">
    <source>
        <dbReference type="PROSITE" id="PS50853"/>
    </source>
</evidence>
<dbReference type="STRING" id="1229276.DI53_2696"/>
<dbReference type="eggNOG" id="COG5492">
    <property type="taxonomic scope" value="Bacteria"/>
</dbReference>
<reference evidence="2 3" key="2">
    <citation type="journal article" date="2015" name="PLoS ONE">
        <title>Whole-Genome Optical Mapping and Finished Genome Sequence of Sphingobacterium deserti sp. nov., a New Species Isolated from the Western Desert of China.</title>
        <authorList>
            <person name="Teng C."/>
            <person name="Zhou Z."/>
            <person name="Molnar I."/>
            <person name="Li X."/>
            <person name="Tang R."/>
            <person name="Chen M."/>
            <person name="Wang L."/>
            <person name="Su S."/>
            <person name="Zhang W."/>
            <person name="Lin M."/>
        </authorList>
    </citation>
    <scope>NUCLEOTIDE SEQUENCE [LARGE SCALE GENOMIC DNA]</scope>
    <source>
        <strain evidence="3">ACCC05744</strain>
    </source>
</reference>
<name>A0A0B8T3A9_9SPHI</name>
<feature type="domain" description="Fibronectin type-III" evidence="1">
    <location>
        <begin position="442"/>
        <end position="547"/>
    </location>
</feature>
<accession>A0A0B8T3A9</accession>
<gene>
    <name evidence="2" type="ORF">DI53_2696</name>
</gene>
<dbReference type="SMART" id="SM00060">
    <property type="entry name" value="FN3"/>
    <property type="match status" value="4"/>
</dbReference>
<dbReference type="InterPro" id="IPR013783">
    <property type="entry name" value="Ig-like_fold"/>
</dbReference>
<dbReference type="InterPro" id="IPR003961">
    <property type="entry name" value="FN3_dom"/>
</dbReference>
<reference evidence="3" key="1">
    <citation type="submission" date="2014-04" db="EMBL/GenBank/DDBJ databases">
        <title>Whole-Genome optical mapping and complete genome sequence of Sphingobacterium deserti sp. nov., a new spaces isolated from desert in the west of China.</title>
        <authorList>
            <person name="Teng C."/>
            <person name="Zhou Z."/>
            <person name="Li X."/>
            <person name="Chen M."/>
            <person name="Lin M."/>
            <person name="Wang L."/>
            <person name="Su S."/>
            <person name="Zhang C."/>
            <person name="Zhang W."/>
        </authorList>
    </citation>
    <scope>NUCLEOTIDE SEQUENCE [LARGE SCALE GENOMIC DNA]</scope>
    <source>
        <strain evidence="3">ACCC05744</strain>
    </source>
</reference>
<dbReference type="SUPFAM" id="SSF49265">
    <property type="entry name" value="Fibronectin type III"/>
    <property type="match status" value="3"/>
</dbReference>
<keyword evidence="3" id="KW-1185">Reference proteome</keyword>
<evidence type="ECO:0000313" key="2">
    <source>
        <dbReference type="EMBL" id="KGE13508.1"/>
    </source>
</evidence>
<organism evidence="2 3">
    <name type="scientific">Sphingobacterium deserti</name>
    <dbReference type="NCBI Taxonomy" id="1229276"/>
    <lineage>
        <taxon>Bacteria</taxon>
        <taxon>Pseudomonadati</taxon>
        <taxon>Bacteroidota</taxon>
        <taxon>Sphingobacteriia</taxon>
        <taxon>Sphingobacteriales</taxon>
        <taxon>Sphingobacteriaceae</taxon>
        <taxon>Sphingobacterium</taxon>
    </lineage>
</organism>
<protein>
    <recommendedName>
        <fullName evidence="1">Fibronectin type-III domain-containing protein</fullName>
    </recommendedName>
</protein>
<comment type="caution">
    <text evidence="2">The sequence shown here is derived from an EMBL/GenBank/DDBJ whole genome shotgun (WGS) entry which is preliminary data.</text>
</comment>
<dbReference type="eggNOG" id="COG3656">
    <property type="taxonomic scope" value="Bacteria"/>
</dbReference>
<sequence>MNPCKSILQKFYFLSILTLLGTSCDDKDQFDFNQHNIVAVTTQSMASVTKNEATLSGKVNTTNGKVLTQIGICYATQSKPTISNEHVLKSEGLDTGAFTLYIQNLKPSTTYYYSAFATNASGTAYGDVLSFTTESGYVSKLETESATAITRVSAELGGKITDNGGYSVTGKGVCYSDIKSLPTILDNNLTISSEETSFKGTLTKLKAGTKYYARAYATSSVGTGYGQVVSFTTAAPILASALSTTTVTSITSVSALVGGAVLEDNGSAVTVRGVCYSSSSNVPTINNAAVINIGSGTGTFSSQLTSLAVNTTYYGRAFATNAAGTAYGPVVVFKTLLPDLPSSVSTISPSVITMNSAYTGGSIGSAGGGTISARGVVYSSSNSAPSLSNGTVVSGGSGTGSFSITLSGLQYNTTYYIRSFATNQAGTTYGNIYSFKTTLPSLPANLTTYNATDIRQNSAYVSGYISSAGGGTISSRGILYSSTNSSPTIGSGTFTTSGAGTGSVSATLTGLNAGTTYYARIFATNEAGTAYGSVISFTTPTPYTAPTGVSTSSVSAIGSTYATFNGYVTTNGGSTITERGFVYSANTSVPTLTAGTKAAASGNSIGSFSISVTGLTRYTTYYVRAYATNAYGTTYGSVTSFYPN</sequence>
<dbReference type="Gene3D" id="2.60.40.10">
    <property type="entry name" value="Immunoglobulins"/>
    <property type="match status" value="2"/>
</dbReference>